<accession>A0ABP7TWL4</accession>
<dbReference type="PANTHER" id="PTHR43201">
    <property type="entry name" value="ACYL-COA SYNTHETASE"/>
    <property type="match status" value="1"/>
</dbReference>
<dbReference type="RefSeq" id="WP_344884092.1">
    <property type="nucleotide sequence ID" value="NZ_BAABAL010000021.1"/>
</dbReference>
<comment type="similarity">
    <text evidence="1">Belongs to the ATP-dependent AMP-binding enzyme family.</text>
</comment>
<dbReference type="InterPro" id="IPR045851">
    <property type="entry name" value="AMP-bd_C_sf"/>
</dbReference>
<organism evidence="5 6">
    <name type="scientific">Allokutzneria multivorans</name>
    <dbReference type="NCBI Taxonomy" id="1142134"/>
    <lineage>
        <taxon>Bacteria</taxon>
        <taxon>Bacillati</taxon>
        <taxon>Actinomycetota</taxon>
        <taxon>Actinomycetes</taxon>
        <taxon>Pseudonocardiales</taxon>
        <taxon>Pseudonocardiaceae</taxon>
        <taxon>Allokutzneria</taxon>
    </lineage>
</organism>
<evidence type="ECO:0000256" key="2">
    <source>
        <dbReference type="ARBA" id="ARBA00022598"/>
    </source>
</evidence>
<proteinExistence type="inferred from homology"/>
<evidence type="ECO:0000259" key="4">
    <source>
        <dbReference type="Pfam" id="PF13193"/>
    </source>
</evidence>
<dbReference type="Gene3D" id="3.40.50.12780">
    <property type="entry name" value="N-terminal domain of ligase-like"/>
    <property type="match status" value="1"/>
</dbReference>
<feature type="domain" description="AMP-dependent synthetase/ligase" evidence="3">
    <location>
        <begin position="11"/>
        <end position="307"/>
    </location>
</feature>
<evidence type="ECO:0000259" key="3">
    <source>
        <dbReference type="Pfam" id="PF00501"/>
    </source>
</evidence>
<dbReference type="InterPro" id="IPR025110">
    <property type="entry name" value="AMP-bd_C"/>
</dbReference>
<dbReference type="Gene3D" id="3.30.300.30">
    <property type="match status" value="1"/>
</dbReference>
<evidence type="ECO:0000256" key="1">
    <source>
        <dbReference type="ARBA" id="ARBA00006432"/>
    </source>
</evidence>
<dbReference type="PANTHER" id="PTHR43201:SF5">
    <property type="entry name" value="MEDIUM-CHAIN ACYL-COA LIGASE ACSF2, MITOCHONDRIAL"/>
    <property type="match status" value="1"/>
</dbReference>
<dbReference type="InterPro" id="IPR000873">
    <property type="entry name" value="AMP-dep_synth/lig_dom"/>
</dbReference>
<keyword evidence="2" id="KW-0436">Ligase</keyword>
<feature type="domain" description="AMP-binding enzyme C-terminal" evidence="4">
    <location>
        <begin position="371"/>
        <end position="441"/>
    </location>
</feature>
<gene>
    <name evidence="5" type="ORF">GCM10022247_66750</name>
</gene>
<comment type="caution">
    <text evidence="5">The sequence shown here is derived from an EMBL/GenBank/DDBJ whole genome shotgun (WGS) entry which is preliminary data.</text>
</comment>
<dbReference type="Pfam" id="PF13193">
    <property type="entry name" value="AMP-binding_C"/>
    <property type="match status" value="1"/>
</dbReference>
<dbReference type="InterPro" id="IPR042099">
    <property type="entry name" value="ANL_N_sf"/>
</dbReference>
<dbReference type="SUPFAM" id="SSF56801">
    <property type="entry name" value="Acetyl-CoA synthetase-like"/>
    <property type="match status" value="1"/>
</dbReference>
<dbReference type="Proteomes" id="UP001501747">
    <property type="component" value="Unassembled WGS sequence"/>
</dbReference>
<name>A0ABP7TWL4_9PSEU</name>
<dbReference type="EMBL" id="BAABAL010000021">
    <property type="protein sequence ID" value="GAA4032370.1"/>
    <property type="molecule type" value="Genomic_DNA"/>
</dbReference>
<evidence type="ECO:0008006" key="7">
    <source>
        <dbReference type="Google" id="ProtNLM"/>
    </source>
</evidence>
<reference evidence="6" key="1">
    <citation type="journal article" date="2019" name="Int. J. Syst. Evol. Microbiol.">
        <title>The Global Catalogue of Microorganisms (GCM) 10K type strain sequencing project: providing services to taxonomists for standard genome sequencing and annotation.</title>
        <authorList>
            <consortium name="The Broad Institute Genomics Platform"/>
            <consortium name="The Broad Institute Genome Sequencing Center for Infectious Disease"/>
            <person name="Wu L."/>
            <person name="Ma J."/>
        </authorList>
    </citation>
    <scope>NUCLEOTIDE SEQUENCE [LARGE SCALE GENOMIC DNA]</scope>
    <source>
        <strain evidence="6">JCM 17342</strain>
    </source>
</reference>
<evidence type="ECO:0000313" key="5">
    <source>
        <dbReference type="EMBL" id="GAA4032370.1"/>
    </source>
</evidence>
<sequence length="462" mass="48270">MVLPEVFSACLRAHPDRLAVSDGVTELTYSDLDVGSAALADRLRDCGRARAGARIGIYASNSPDYVLWYVAALRAGFVPFLIDAALGASELARISYDCSLNFLAYEGKSGKRVPGGGEIRLSELVTDTDPVHELLPGTEVCRFTSGSTGKPNCVEFSGAAVANAATNWVAGTGLTAEDRTLCFAGLSNGLAFNTSLLATFLAGASLHFARGLPTASAVLRRLDETGATRLVGFPALYDSLVRRGIRKLDVQLAISSGAPLSAHTKAALPGISDYYGIAETGPLTFARVPVDGLGKPLPGVRLKVGEDGVSVHSESMASRYLNAPGLFESRVDADGFYRTGDEGHLRDGELVLTGRSARTINIGGRKVDPVEVSDVLLTAADVRAAVVFEEADTNGDPVIVAVVAGESTVDLRAHCRARLPGYKVPARVHLVPEIPANSIGKPAMEAVRALAALSSGVVDGPA</sequence>
<protein>
    <recommendedName>
        <fullName evidence="7">Acyl-CoA synthetase (AMP-forming)/AMP-acid ligase II</fullName>
    </recommendedName>
</protein>
<keyword evidence="6" id="KW-1185">Reference proteome</keyword>
<dbReference type="CDD" id="cd04433">
    <property type="entry name" value="AFD_class_I"/>
    <property type="match status" value="1"/>
</dbReference>
<dbReference type="Pfam" id="PF00501">
    <property type="entry name" value="AMP-binding"/>
    <property type="match status" value="1"/>
</dbReference>
<evidence type="ECO:0000313" key="6">
    <source>
        <dbReference type="Proteomes" id="UP001501747"/>
    </source>
</evidence>